<organism evidence="2 3">
    <name type="scientific">Marivita geojedonensis</name>
    <dbReference type="NCBI Taxonomy" id="1123756"/>
    <lineage>
        <taxon>Bacteria</taxon>
        <taxon>Pseudomonadati</taxon>
        <taxon>Pseudomonadota</taxon>
        <taxon>Alphaproteobacteria</taxon>
        <taxon>Rhodobacterales</taxon>
        <taxon>Roseobacteraceae</taxon>
        <taxon>Marivita</taxon>
    </lineage>
</organism>
<dbReference type="InterPro" id="IPR038694">
    <property type="entry name" value="DUF427_sf"/>
</dbReference>
<dbReference type="Pfam" id="PF04248">
    <property type="entry name" value="NTP_transf_9"/>
    <property type="match status" value="1"/>
</dbReference>
<name>A0A1X4NMP6_9RHOB</name>
<protein>
    <recommendedName>
        <fullName evidence="1">DUF427 domain-containing protein</fullName>
    </recommendedName>
</protein>
<sequence>MQKNIRIRPADGTWVVRAGGAVIAESRNALELTEGDMPFVIYFPRSDVAMAFLDSSDHSTTCPHKGQASYFNIVSKSKTYENAVWSYESPKDDVAEIKDHLAFYVQDGVQVEQI</sequence>
<dbReference type="EMBL" id="JFKC01000004">
    <property type="protein sequence ID" value="OSQ51699.1"/>
    <property type="molecule type" value="Genomic_DNA"/>
</dbReference>
<evidence type="ECO:0000259" key="1">
    <source>
        <dbReference type="Pfam" id="PF04248"/>
    </source>
</evidence>
<dbReference type="Proteomes" id="UP000193926">
    <property type="component" value="Unassembled WGS sequence"/>
</dbReference>
<evidence type="ECO:0000313" key="2">
    <source>
        <dbReference type="EMBL" id="OSQ51699.1"/>
    </source>
</evidence>
<dbReference type="InterPro" id="IPR007361">
    <property type="entry name" value="DUF427"/>
</dbReference>
<accession>A0A1X4NMP6</accession>
<dbReference type="OrthoDB" id="9815163at2"/>
<comment type="caution">
    <text evidence="2">The sequence shown here is derived from an EMBL/GenBank/DDBJ whole genome shotgun (WGS) entry which is preliminary data.</text>
</comment>
<reference evidence="2 3" key="1">
    <citation type="submission" date="2014-03" db="EMBL/GenBank/DDBJ databases">
        <title>The draft genome sequence of Marivita geojedonensis KCTC 23882.</title>
        <authorList>
            <person name="Lai Q."/>
            <person name="Shao Z."/>
        </authorList>
    </citation>
    <scope>NUCLEOTIDE SEQUENCE [LARGE SCALE GENOMIC DNA]</scope>
    <source>
        <strain evidence="2 3">DPG-138</strain>
    </source>
</reference>
<evidence type="ECO:0000313" key="3">
    <source>
        <dbReference type="Proteomes" id="UP000193926"/>
    </source>
</evidence>
<gene>
    <name evidence="2" type="ORF">MGEO_07220</name>
</gene>
<dbReference type="AlphaFoldDB" id="A0A1X4NMP6"/>
<dbReference type="PANTHER" id="PTHR34310">
    <property type="entry name" value="DUF427 DOMAIN PROTEIN (AFU_ORTHOLOGUE AFUA_3G02220)"/>
    <property type="match status" value="1"/>
</dbReference>
<dbReference type="STRING" id="1123756.MGEO_07220"/>
<dbReference type="RefSeq" id="WP_085636058.1">
    <property type="nucleotide sequence ID" value="NZ_JFKC01000004.1"/>
</dbReference>
<keyword evidence="3" id="KW-1185">Reference proteome</keyword>
<dbReference type="PANTHER" id="PTHR34310:SF9">
    <property type="entry name" value="BLR5716 PROTEIN"/>
    <property type="match status" value="1"/>
</dbReference>
<proteinExistence type="predicted"/>
<dbReference type="Gene3D" id="2.170.150.40">
    <property type="entry name" value="Domain of unknown function (DUF427)"/>
    <property type="match status" value="1"/>
</dbReference>
<feature type="domain" description="DUF427" evidence="1">
    <location>
        <begin position="15"/>
        <end position="104"/>
    </location>
</feature>